<dbReference type="PRINTS" id="PR00018">
    <property type="entry name" value="KRINGLE"/>
</dbReference>
<dbReference type="PROSITE" id="PS50070">
    <property type="entry name" value="KRINGLE_2"/>
    <property type="match status" value="1"/>
</dbReference>
<name>A0A7R9IY85_TIMCA</name>
<comment type="caution">
    <text evidence="7">Lacks conserved residue(s) required for the propagation of feature annotation.</text>
</comment>
<dbReference type="GO" id="GO:0005615">
    <property type="term" value="C:extracellular space"/>
    <property type="evidence" value="ECO:0007669"/>
    <property type="project" value="TreeGrafter"/>
</dbReference>
<dbReference type="GO" id="GO:0005102">
    <property type="term" value="F:signaling receptor binding"/>
    <property type="evidence" value="ECO:0007669"/>
    <property type="project" value="TreeGrafter"/>
</dbReference>
<dbReference type="GO" id="GO:0004175">
    <property type="term" value="F:endopeptidase activity"/>
    <property type="evidence" value="ECO:0007669"/>
    <property type="project" value="TreeGrafter"/>
</dbReference>
<sequence length="309" mass="35370">MQQACCVQFIAWVCIRPNGFSLHSRKVQWLHPKAATCLAALFSERPLVFGLHNRELGLTLAYGSNTVIGNVLFSTRMCMKGDVVRLISVYLYLKLLCTYAFPQCVLRDSYPVGLPLCAEDCVAVRQLFCYNDWALIEDNKHRGIYFKSRGHFQLPNCETLPGFRGSTQSICSNARLTEMKVDEVTYDCVIGRGRFYQGTVNVTKYGLPCQYWDSQEPHSHYRPPDVFPEMKNAENYCRNAGGEEPSPWCYTLDPAVRWQRCDIPICATTPLTLQVHIHVHIHYSTKGQFHSQVSTPQVRRYTKYKTTST</sequence>
<dbReference type="EMBL" id="OE179538">
    <property type="protein sequence ID" value="CAD7569098.1"/>
    <property type="molecule type" value="Genomic_DNA"/>
</dbReference>
<dbReference type="InterPro" id="IPR050759">
    <property type="entry name" value="Serine_protease_kringle"/>
</dbReference>
<evidence type="ECO:0000256" key="1">
    <source>
        <dbReference type="ARBA" id="ARBA00004479"/>
    </source>
</evidence>
<dbReference type="GO" id="GO:0016020">
    <property type="term" value="C:membrane"/>
    <property type="evidence" value="ECO:0007669"/>
    <property type="project" value="UniProtKB-SubCell"/>
</dbReference>
<gene>
    <name evidence="10" type="ORF">TCMB3V08_LOCUS1848</name>
</gene>
<evidence type="ECO:0000313" key="10">
    <source>
        <dbReference type="EMBL" id="CAD7569098.1"/>
    </source>
</evidence>
<dbReference type="InterPro" id="IPR020067">
    <property type="entry name" value="Frizzled_dom"/>
</dbReference>
<dbReference type="SMART" id="SM00130">
    <property type="entry name" value="KR"/>
    <property type="match status" value="1"/>
</dbReference>
<accession>A0A7R9IY85</accession>
<organism evidence="10">
    <name type="scientific">Timema californicum</name>
    <name type="common">California timema</name>
    <name type="synonym">Walking stick</name>
    <dbReference type="NCBI Taxonomy" id="61474"/>
    <lineage>
        <taxon>Eukaryota</taxon>
        <taxon>Metazoa</taxon>
        <taxon>Ecdysozoa</taxon>
        <taxon>Arthropoda</taxon>
        <taxon>Hexapoda</taxon>
        <taxon>Insecta</taxon>
        <taxon>Pterygota</taxon>
        <taxon>Neoptera</taxon>
        <taxon>Polyneoptera</taxon>
        <taxon>Phasmatodea</taxon>
        <taxon>Timematodea</taxon>
        <taxon>Timematoidea</taxon>
        <taxon>Timematidae</taxon>
        <taxon>Timema</taxon>
    </lineage>
</organism>
<dbReference type="GO" id="GO:0005524">
    <property type="term" value="F:ATP binding"/>
    <property type="evidence" value="ECO:0007669"/>
    <property type="project" value="UniProtKB-KW"/>
</dbReference>
<keyword evidence="3 7" id="KW-0420">Kringle</keyword>
<evidence type="ECO:0000256" key="6">
    <source>
        <dbReference type="ARBA" id="ARBA00023157"/>
    </source>
</evidence>
<dbReference type="InterPro" id="IPR036790">
    <property type="entry name" value="Frizzled_dom_sf"/>
</dbReference>
<evidence type="ECO:0000256" key="3">
    <source>
        <dbReference type="ARBA" id="ARBA00022572"/>
    </source>
</evidence>
<dbReference type="InterPro" id="IPR018056">
    <property type="entry name" value="Kringle_CS"/>
</dbReference>
<keyword evidence="5" id="KW-0067">ATP-binding</keyword>
<dbReference type="InterPro" id="IPR000001">
    <property type="entry name" value="Kringle"/>
</dbReference>
<protein>
    <submittedName>
        <fullName evidence="10">(California timema) hypothetical protein</fullName>
    </submittedName>
</protein>
<dbReference type="PROSITE" id="PS00021">
    <property type="entry name" value="KRINGLE_1"/>
    <property type="match status" value="1"/>
</dbReference>
<reference evidence="10" key="1">
    <citation type="submission" date="2020-11" db="EMBL/GenBank/DDBJ databases">
        <authorList>
            <person name="Tran Van P."/>
        </authorList>
    </citation>
    <scope>NUCLEOTIDE SEQUENCE</scope>
</reference>
<evidence type="ECO:0000256" key="4">
    <source>
        <dbReference type="ARBA" id="ARBA00022741"/>
    </source>
</evidence>
<dbReference type="AlphaFoldDB" id="A0A7R9IY85"/>
<dbReference type="InterPro" id="IPR013806">
    <property type="entry name" value="Kringle-like"/>
</dbReference>
<dbReference type="PROSITE" id="PS50038">
    <property type="entry name" value="FZ"/>
    <property type="match status" value="1"/>
</dbReference>
<keyword evidence="2" id="KW-0597">Phosphoprotein</keyword>
<dbReference type="CDD" id="cd00108">
    <property type="entry name" value="KR"/>
    <property type="match status" value="1"/>
</dbReference>
<evidence type="ECO:0000259" key="8">
    <source>
        <dbReference type="PROSITE" id="PS50038"/>
    </source>
</evidence>
<dbReference type="Gene3D" id="2.40.20.10">
    <property type="entry name" value="Plasminogen Kringle 4"/>
    <property type="match status" value="1"/>
</dbReference>
<keyword evidence="4" id="KW-0547">Nucleotide-binding</keyword>
<evidence type="ECO:0000256" key="5">
    <source>
        <dbReference type="ARBA" id="ARBA00022840"/>
    </source>
</evidence>
<evidence type="ECO:0000256" key="2">
    <source>
        <dbReference type="ARBA" id="ARBA00022553"/>
    </source>
</evidence>
<dbReference type="PANTHER" id="PTHR24261:SF7">
    <property type="entry name" value="KRINGLE DOMAIN-CONTAINING PROTEIN"/>
    <property type="match status" value="1"/>
</dbReference>
<dbReference type="SUPFAM" id="SSF57440">
    <property type="entry name" value="Kringle-like"/>
    <property type="match status" value="1"/>
</dbReference>
<feature type="domain" description="Kringle" evidence="9">
    <location>
        <begin position="187"/>
        <end position="266"/>
    </location>
</feature>
<evidence type="ECO:0000256" key="7">
    <source>
        <dbReference type="PROSITE-ProRule" id="PRU00121"/>
    </source>
</evidence>
<dbReference type="Gene3D" id="1.10.2000.10">
    <property type="entry name" value="Frizzled cysteine-rich domain"/>
    <property type="match status" value="1"/>
</dbReference>
<feature type="domain" description="FZ" evidence="8">
    <location>
        <begin position="95"/>
        <end position="174"/>
    </location>
</feature>
<comment type="subcellular location">
    <subcellularLocation>
        <location evidence="1">Membrane</location>
        <topology evidence="1">Single-pass type I membrane protein</topology>
    </subcellularLocation>
</comment>
<dbReference type="PANTHER" id="PTHR24261">
    <property type="entry name" value="PLASMINOGEN-RELATED"/>
    <property type="match status" value="1"/>
</dbReference>
<proteinExistence type="predicted"/>
<dbReference type="InterPro" id="IPR038178">
    <property type="entry name" value="Kringle_sf"/>
</dbReference>
<dbReference type="Pfam" id="PF00051">
    <property type="entry name" value="Kringle"/>
    <property type="match status" value="1"/>
</dbReference>
<keyword evidence="6" id="KW-1015">Disulfide bond</keyword>
<evidence type="ECO:0000259" key="9">
    <source>
        <dbReference type="PROSITE" id="PS50070"/>
    </source>
</evidence>